<keyword evidence="1" id="KW-0328">Glycosyltransferase</keyword>
<dbReference type="PANTHER" id="PTHR31306:SF4">
    <property type="entry name" value="ALPHA-1,2-GALACTOSYLTRANSFERASE"/>
    <property type="match status" value="1"/>
</dbReference>
<reference evidence="3" key="1">
    <citation type="journal article" date="2020" name="Nature">
        <title>Giant virus diversity and host interactions through global metagenomics.</title>
        <authorList>
            <person name="Schulz F."/>
            <person name="Roux S."/>
            <person name="Paez-Espino D."/>
            <person name="Jungbluth S."/>
            <person name="Walsh D.A."/>
            <person name="Denef V.J."/>
            <person name="McMahon K.D."/>
            <person name="Konstantinidis K.T."/>
            <person name="Eloe-Fadrosh E.A."/>
            <person name="Kyrpides N.C."/>
            <person name="Woyke T."/>
        </authorList>
    </citation>
    <scope>NUCLEOTIDE SEQUENCE</scope>
    <source>
        <strain evidence="3">GVMAG-S-ERX555907-63</strain>
    </source>
</reference>
<evidence type="ECO:0000313" key="3">
    <source>
        <dbReference type="EMBL" id="QHU22797.1"/>
    </source>
</evidence>
<dbReference type="PANTHER" id="PTHR31306">
    <property type="entry name" value="ALPHA-1,6-MANNOSYLTRANSFERASE MNN11-RELATED"/>
    <property type="match status" value="1"/>
</dbReference>
<organism evidence="3">
    <name type="scientific">viral metagenome</name>
    <dbReference type="NCBI Taxonomy" id="1070528"/>
    <lineage>
        <taxon>unclassified sequences</taxon>
        <taxon>metagenomes</taxon>
        <taxon>organismal metagenomes</taxon>
    </lineage>
</organism>
<evidence type="ECO:0008006" key="4">
    <source>
        <dbReference type="Google" id="ProtNLM"/>
    </source>
</evidence>
<dbReference type="GO" id="GO:0006487">
    <property type="term" value="P:protein N-linked glycosylation"/>
    <property type="evidence" value="ECO:0007669"/>
    <property type="project" value="TreeGrafter"/>
</dbReference>
<dbReference type="Gene3D" id="3.90.550.10">
    <property type="entry name" value="Spore Coat Polysaccharide Biosynthesis Protein SpsA, Chain A"/>
    <property type="match status" value="1"/>
</dbReference>
<sequence length="250" mass="29611">MDGISIAIVMFYTNLPKRYKFADSIEAINRKYCEVNKYDFFVYNIIPETLKNRHPAWCKHFYILKHLVEGQHDYIMWIDADAFFCNHSIRIEEWIKKASPKDNIIARDAGHSLQNFYIHLLSKRGLPLINSGVMIFKTNQDNIDLLNHILYDPLYEPNYSHRRSSNPQTGIVGWDQAAVRDCYRKNIHNMKTNTWICMDLNLNNNCEPENVEDYINNGGFIIHLTNFRAQFKPKNMKTIRKYYEVSYVLT</sequence>
<dbReference type="GO" id="GO:0000139">
    <property type="term" value="C:Golgi membrane"/>
    <property type="evidence" value="ECO:0007669"/>
    <property type="project" value="TreeGrafter"/>
</dbReference>
<dbReference type="InterPro" id="IPR029044">
    <property type="entry name" value="Nucleotide-diphossugar_trans"/>
</dbReference>
<dbReference type="GO" id="GO:0016757">
    <property type="term" value="F:glycosyltransferase activity"/>
    <property type="evidence" value="ECO:0007669"/>
    <property type="project" value="UniProtKB-KW"/>
</dbReference>
<dbReference type="AlphaFoldDB" id="A0A6C0L1N0"/>
<name>A0A6C0L1N0_9ZZZZ</name>
<proteinExistence type="predicted"/>
<dbReference type="InterPro" id="IPR008630">
    <property type="entry name" value="Glyco_trans_34"/>
</dbReference>
<accession>A0A6C0L1N0</accession>
<dbReference type="SUPFAM" id="SSF53448">
    <property type="entry name" value="Nucleotide-diphospho-sugar transferases"/>
    <property type="match status" value="1"/>
</dbReference>
<keyword evidence="2" id="KW-0808">Transferase</keyword>
<evidence type="ECO:0000256" key="1">
    <source>
        <dbReference type="ARBA" id="ARBA00022676"/>
    </source>
</evidence>
<dbReference type="EMBL" id="MN741018">
    <property type="protein sequence ID" value="QHU22797.1"/>
    <property type="molecule type" value="Genomic_DNA"/>
</dbReference>
<dbReference type="Pfam" id="PF05637">
    <property type="entry name" value="Glyco_transf_34"/>
    <property type="match status" value="1"/>
</dbReference>
<protein>
    <recommendedName>
        <fullName evidence="4">Nucleotide-diphospho-sugar transferase domain-containing protein</fullName>
    </recommendedName>
</protein>
<evidence type="ECO:0000256" key="2">
    <source>
        <dbReference type="ARBA" id="ARBA00022679"/>
    </source>
</evidence>